<reference evidence="2 3" key="1">
    <citation type="submission" date="2020-08" db="EMBL/GenBank/DDBJ databases">
        <title>Sphingobacterium sp. DN00404 isolated from aquaculture water.</title>
        <authorList>
            <person name="Zhang M."/>
        </authorList>
    </citation>
    <scope>NUCLEOTIDE SEQUENCE [LARGE SCALE GENOMIC DNA]</scope>
    <source>
        <strain evidence="2 3">KCTC 42746</strain>
    </source>
</reference>
<gene>
    <name evidence="2" type="ORF">H8B21_13505</name>
</gene>
<organism evidence="2 3">
    <name type="scientific">Sphingobacterium chuzhouense</name>
    <dbReference type="NCBI Taxonomy" id="1742264"/>
    <lineage>
        <taxon>Bacteria</taxon>
        <taxon>Pseudomonadati</taxon>
        <taxon>Bacteroidota</taxon>
        <taxon>Sphingobacteriia</taxon>
        <taxon>Sphingobacteriales</taxon>
        <taxon>Sphingobacteriaceae</taxon>
        <taxon>Sphingobacterium</taxon>
    </lineage>
</organism>
<proteinExistence type="predicted"/>
<dbReference type="EMBL" id="JACNYL010000003">
    <property type="protein sequence ID" value="MBD1422588.1"/>
    <property type="molecule type" value="Genomic_DNA"/>
</dbReference>
<feature type="compositionally biased region" description="Polar residues" evidence="1">
    <location>
        <begin position="1"/>
        <end position="12"/>
    </location>
</feature>
<comment type="caution">
    <text evidence="2">The sequence shown here is derived from an EMBL/GenBank/DDBJ whole genome shotgun (WGS) entry which is preliminary data.</text>
</comment>
<protein>
    <recommendedName>
        <fullName evidence="4">Transposase</fullName>
    </recommendedName>
</protein>
<keyword evidence="3" id="KW-1185">Reference proteome</keyword>
<evidence type="ECO:0000313" key="2">
    <source>
        <dbReference type="EMBL" id="MBD1422588.1"/>
    </source>
</evidence>
<evidence type="ECO:0008006" key="4">
    <source>
        <dbReference type="Google" id="ProtNLM"/>
    </source>
</evidence>
<name>A0ABR7XTS4_9SPHI</name>
<dbReference type="Proteomes" id="UP000651112">
    <property type="component" value="Unassembled WGS sequence"/>
</dbReference>
<feature type="region of interest" description="Disordered" evidence="1">
    <location>
        <begin position="1"/>
        <end position="21"/>
    </location>
</feature>
<evidence type="ECO:0000256" key="1">
    <source>
        <dbReference type="SAM" id="MobiDB-lite"/>
    </source>
</evidence>
<accession>A0ABR7XTS4</accession>
<evidence type="ECO:0000313" key="3">
    <source>
        <dbReference type="Proteomes" id="UP000651112"/>
    </source>
</evidence>
<sequence>MNTATSNTLNNGKSKRTKPQAGAIPIVSISKRNKKHHLQQSIINIIENATGQSLSVTRNEMSERDLFFLGLQYIITTKKTYCFALDIPIEAGCRYKRFFERSGKLVQSIDKVRCPVTKHWASLITTNPRNFDCLRKSYNRQLTLF</sequence>
<dbReference type="RefSeq" id="WP_190314301.1">
    <property type="nucleotide sequence ID" value="NZ_JACNYL010000003.1"/>
</dbReference>